<name>A0A6A5BC11_NAEFO</name>
<feature type="compositionally biased region" description="Acidic residues" evidence="1">
    <location>
        <begin position="282"/>
        <end position="291"/>
    </location>
</feature>
<dbReference type="VEuPathDB" id="AmoebaDB:FDP41_009534"/>
<organism evidence="3 4">
    <name type="scientific">Naegleria fowleri</name>
    <name type="common">Brain eating amoeba</name>
    <dbReference type="NCBI Taxonomy" id="5763"/>
    <lineage>
        <taxon>Eukaryota</taxon>
        <taxon>Discoba</taxon>
        <taxon>Heterolobosea</taxon>
        <taxon>Tetramitia</taxon>
        <taxon>Eutetramitia</taxon>
        <taxon>Vahlkampfiidae</taxon>
        <taxon>Naegleria</taxon>
    </lineage>
</organism>
<dbReference type="OrthoDB" id="192402at2759"/>
<dbReference type="AlphaFoldDB" id="A0A6A5BC11"/>
<dbReference type="VEuPathDB" id="AmoebaDB:NF0120670"/>
<feature type="region of interest" description="Disordered" evidence="1">
    <location>
        <begin position="265"/>
        <end position="297"/>
    </location>
</feature>
<evidence type="ECO:0000256" key="1">
    <source>
        <dbReference type="SAM" id="MobiDB-lite"/>
    </source>
</evidence>
<keyword evidence="4" id="KW-1185">Reference proteome</keyword>
<dbReference type="RefSeq" id="XP_044556941.1">
    <property type="nucleotide sequence ID" value="XM_044713503.1"/>
</dbReference>
<feature type="region of interest" description="Disordered" evidence="1">
    <location>
        <begin position="161"/>
        <end position="201"/>
    </location>
</feature>
<evidence type="ECO:0000259" key="2">
    <source>
        <dbReference type="Pfam" id="PF12937"/>
    </source>
</evidence>
<dbReference type="InterPro" id="IPR036047">
    <property type="entry name" value="F-box-like_dom_sf"/>
</dbReference>
<dbReference type="GeneID" id="68116750"/>
<dbReference type="InterPro" id="IPR001810">
    <property type="entry name" value="F-box_dom"/>
</dbReference>
<protein>
    <recommendedName>
        <fullName evidence="2">F-box domain-containing protein</fullName>
    </recommendedName>
</protein>
<gene>
    <name evidence="3" type="ORF">FDP41_009534</name>
</gene>
<dbReference type="SUPFAM" id="SSF81383">
    <property type="entry name" value="F-box domain"/>
    <property type="match status" value="1"/>
</dbReference>
<dbReference type="EMBL" id="VFQX01000070">
    <property type="protein sequence ID" value="KAF0972226.1"/>
    <property type="molecule type" value="Genomic_DNA"/>
</dbReference>
<evidence type="ECO:0000313" key="3">
    <source>
        <dbReference type="EMBL" id="KAF0972226.1"/>
    </source>
</evidence>
<dbReference type="Proteomes" id="UP000444721">
    <property type="component" value="Unassembled WGS sequence"/>
</dbReference>
<evidence type="ECO:0000313" key="4">
    <source>
        <dbReference type="Proteomes" id="UP000444721"/>
    </source>
</evidence>
<dbReference type="VEuPathDB" id="AmoebaDB:NfTy_062850"/>
<comment type="caution">
    <text evidence="3">The sequence shown here is derived from an EMBL/GenBank/DDBJ whole genome shotgun (WGS) entry which is preliminary data.</text>
</comment>
<proteinExistence type="predicted"/>
<accession>A0A6A5BC11</accession>
<dbReference type="Pfam" id="PF12937">
    <property type="entry name" value="F-box-like"/>
    <property type="match status" value="1"/>
</dbReference>
<sequence length="604" mass="70925">MKKEDFSPVLKKKKQFHPSEVDDHLALENKSETITSPKESEHRSILLASDTLIWIGSYLDVLDIIRSMSRVCKFWNDVCWGDALWKGLFQRELGEVDWFMDKLNKNLQNAKYDDDLPRPITYKICPMKSFRSLWNKDKDCSNSDKLSYKIITEDHPHFIDYEHRPGYDTDSDEEEERISKSSTLKRKNPKKETKNSFAKKRTEPQQVVEMLSLGMVQQVLEDCFGEDRFWMSLFKLVVSMIPLQNYKMMTEKQIIQPLQNVESVPKDSGVREIDDYDSNKDNDEEEEDEQESSQLSSPNEFFQKDHVFKGHHDEESWHNLISKNYCYFTVLLNEMVTRIESSEVEHASLFRKALYLDIKTHKLAVILSIFDRHGLILRYFGRDHDTTQNYLTKIDDQLAIHVQNVINYNHFQKKLPALPRTPYIAECDQMCVGVKSCYHLITVLKFCFYVLCEKEDFIYQPNLGLKQQEKDTALMMKDQQSVLQNNIYDDQLIDTKLPLEKNVAVGPLTQDAFMPFCKYLLMDRPVFDRYSYGVSRVSVKMDGQRQVAHFASGKPGWCCGFWNANFYWYHTARFETLLGMECDENAHSILRVEQDQSNILHNLC</sequence>
<dbReference type="Gene3D" id="1.20.1280.50">
    <property type="match status" value="1"/>
</dbReference>
<dbReference type="OMA" id="MECDENA"/>
<reference evidence="3 4" key="1">
    <citation type="journal article" date="2019" name="Sci. Rep.">
        <title>Nanopore sequencing improves the draft genome of the human pathogenic amoeba Naegleria fowleri.</title>
        <authorList>
            <person name="Liechti N."/>
            <person name="Schurch N."/>
            <person name="Bruggmann R."/>
            <person name="Wittwer M."/>
        </authorList>
    </citation>
    <scope>NUCLEOTIDE SEQUENCE [LARGE SCALE GENOMIC DNA]</scope>
    <source>
        <strain evidence="3 4">ATCC 30894</strain>
    </source>
</reference>
<feature type="compositionally biased region" description="Basic and acidic residues" evidence="1">
    <location>
        <begin position="265"/>
        <end position="281"/>
    </location>
</feature>
<feature type="domain" description="F-box" evidence="2">
    <location>
        <begin position="52"/>
        <end position="91"/>
    </location>
</feature>